<keyword evidence="2" id="KW-0472">Membrane</keyword>
<protein>
    <submittedName>
        <fullName evidence="3">Uncharacterized protein</fullName>
    </submittedName>
</protein>
<feature type="transmembrane region" description="Helical" evidence="2">
    <location>
        <begin position="206"/>
        <end position="227"/>
    </location>
</feature>
<dbReference type="PANTHER" id="PTHR38848">
    <property type="entry name" value="G-PROTEIN COUPLED RECEPTORS FAMILY 3 PROFILE DOMAIN-CONTAINING PROTEIN"/>
    <property type="match status" value="1"/>
</dbReference>
<evidence type="ECO:0000256" key="2">
    <source>
        <dbReference type="SAM" id="Phobius"/>
    </source>
</evidence>
<gene>
    <name evidence="3" type="ORF">BJ875DRAFT_389149</name>
</gene>
<comment type="caution">
    <text evidence="3">The sequence shown here is derived from an EMBL/GenBank/DDBJ whole genome shotgun (WGS) entry which is preliminary data.</text>
</comment>
<feature type="transmembrane region" description="Helical" evidence="2">
    <location>
        <begin position="233"/>
        <end position="253"/>
    </location>
</feature>
<feature type="transmembrane region" description="Helical" evidence="2">
    <location>
        <begin position="12"/>
        <end position="31"/>
    </location>
</feature>
<evidence type="ECO:0000313" key="4">
    <source>
        <dbReference type="Proteomes" id="UP000824998"/>
    </source>
</evidence>
<evidence type="ECO:0000313" key="3">
    <source>
        <dbReference type="EMBL" id="KAG9228549.1"/>
    </source>
</evidence>
<feature type="transmembrane region" description="Helical" evidence="2">
    <location>
        <begin position="43"/>
        <end position="63"/>
    </location>
</feature>
<keyword evidence="2" id="KW-0812">Transmembrane</keyword>
<evidence type="ECO:0000256" key="1">
    <source>
        <dbReference type="SAM" id="MobiDB-lite"/>
    </source>
</evidence>
<name>A0A9P7Y7D5_9HELO</name>
<sequence length="381" mass="42266">MVYLGHELQAGTIVSNVLSLLSMGSLSVCLSRRVENVRNWKRLPLVCWLVLIIYIDSIVFVAGTSILSNAFGVDSSKLMCERAILLCLGCYMTTKVRTPLIYFFLVERVFIIRRSNKPRLKDWLYCVNSFGMLGSLIWFGDIVIRFATYNDGTCRIGMKRGAMIPLIAFDVTVNVYLTMLFLVPLRGLYSYKNTQKSQTRSVALRTFLGSCCTLISSVVNLTVIMVLNGEPGWICLMCCNVDILFSVLVLHWVTSKENASTVSTPHASHAGAVTRGNPPFYYPPRSRTPQPVLSYEMGLSEYISKAGVTTLVTAASHDLNNVEPSEDFDKISGGMLPANVIHVECEHTREVSDLALVGMDGDRASEGSQERLRRGKEGESS</sequence>
<proteinExistence type="predicted"/>
<dbReference type="Proteomes" id="UP000824998">
    <property type="component" value="Unassembled WGS sequence"/>
</dbReference>
<feature type="transmembrane region" description="Helical" evidence="2">
    <location>
        <begin position="123"/>
        <end position="144"/>
    </location>
</feature>
<dbReference type="EMBL" id="MU251912">
    <property type="protein sequence ID" value="KAG9228549.1"/>
    <property type="molecule type" value="Genomic_DNA"/>
</dbReference>
<dbReference type="AlphaFoldDB" id="A0A9P7Y7D5"/>
<reference evidence="3" key="1">
    <citation type="journal article" date="2021" name="IMA Fungus">
        <title>Genomic characterization of three marine fungi, including Emericellopsis atlantica sp. nov. with signatures of a generalist lifestyle and marine biomass degradation.</title>
        <authorList>
            <person name="Hagestad O.C."/>
            <person name="Hou L."/>
            <person name="Andersen J.H."/>
            <person name="Hansen E.H."/>
            <person name="Altermark B."/>
            <person name="Li C."/>
            <person name="Kuhnert E."/>
            <person name="Cox R.J."/>
            <person name="Crous P.W."/>
            <person name="Spatafora J.W."/>
            <person name="Lail K."/>
            <person name="Amirebrahimi M."/>
            <person name="Lipzen A."/>
            <person name="Pangilinan J."/>
            <person name="Andreopoulos W."/>
            <person name="Hayes R.D."/>
            <person name="Ng V."/>
            <person name="Grigoriev I.V."/>
            <person name="Jackson S.A."/>
            <person name="Sutton T.D.S."/>
            <person name="Dobson A.D.W."/>
            <person name="Rama T."/>
        </authorList>
    </citation>
    <scope>NUCLEOTIDE SEQUENCE</scope>
    <source>
        <strain evidence="3">TRa018bII</strain>
    </source>
</reference>
<keyword evidence="4" id="KW-1185">Reference proteome</keyword>
<feature type="transmembrane region" description="Helical" evidence="2">
    <location>
        <begin position="164"/>
        <end position="185"/>
    </location>
</feature>
<accession>A0A9P7Y7D5</accession>
<feature type="region of interest" description="Disordered" evidence="1">
    <location>
        <begin position="359"/>
        <end position="381"/>
    </location>
</feature>
<organism evidence="3 4">
    <name type="scientific">Amylocarpus encephaloides</name>
    <dbReference type="NCBI Taxonomy" id="45428"/>
    <lineage>
        <taxon>Eukaryota</taxon>
        <taxon>Fungi</taxon>
        <taxon>Dikarya</taxon>
        <taxon>Ascomycota</taxon>
        <taxon>Pezizomycotina</taxon>
        <taxon>Leotiomycetes</taxon>
        <taxon>Helotiales</taxon>
        <taxon>Helotiales incertae sedis</taxon>
        <taxon>Amylocarpus</taxon>
    </lineage>
</organism>
<feature type="transmembrane region" description="Helical" evidence="2">
    <location>
        <begin position="83"/>
        <end position="111"/>
    </location>
</feature>
<dbReference type="OrthoDB" id="3210850at2759"/>
<dbReference type="PANTHER" id="PTHR38848:SF3">
    <property type="entry name" value="G-PROTEIN COUPLED RECEPTORS FAMILY 3 PROFILE DOMAIN-CONTAINING PROTEIN"/>
    <property type="match status" value="1"/>
</dbReference>
<keyword evidence="2" id="KW-1133">Transmembrane helix</keyword>
<feature type="compositionally biased region" description="Basic and acidic residues" evidence="1">
    <location>
        <begin position="360"/>
        <end position="381"/>
    </location>
</feature>